<evidence type="ECO:0000313" key="3">
    <source>
        <dbReference type="Proteomes" id="UP000316759"/>
    </source>
</evidence>
<organism evidence="2 3">
    <name type="scientific">Fasciola gigantica</name>
    <name type="common">Giant liver fluke</name>
    <dbReference type="NCBI Taxonomy" id="46835"/>
    <lineage>
        <taxon>Eukaryota</taxon>
        <taxon>Metazoa</taxon>
        <taxon>Spiralia</taxon>
        <taxon>Lophotrochozoa</taxon>
        <taxon>Platyhelminthes</taxon>
        <taxon>Trematoda</taxon>
        <taxon>Digenea</taxon>
        <taxon>Plagiorchiida</taxon>
        <taxon>Echinostomata</taxon>
        <taxon>Echinostomatoidea</taxon>
        <taxon>Fasciolidae</taxon>
        <taxon>Fasciola</taxon>
    </lineage>
</organism>
<feature type="region of interest" description="Disordered" evidence="1">
    <location>
        <begin position="212"/>
        <end position="319"/>
    </location>
</feature>
<dbReference type="OrthoDB" id="2373987at2759"/>
<proteinExistence type="predicted"/>
<name>A0A504YR87_FASGI</name>
<keyword evidence="3" id="KW-1185">Reference proteome</keyword>
<feature type="compositionally biased region" description="Low complexity" evidence="1">
    <location>
        <begin position="337"/>
        <end position="352"/>
    </location>
</feature>
<dbReference type="Proteomes" id="UP000316759">
    <property type="component" value="Unassembled WGS sequence"/>
</dbReference>
<evidence type="ECO:0000313" key="2">
    <source>
        <dbReference type="EMBL" id="TPP63713.1"/>
    </source>
</evidence>
<dbReference type="EMBL" id="SUNJ01005323">
    <property type="protein sequence ID" value="TPP63713.1"/>
    <property type="molecule type" value="Genomic_DNA"/>
</dbReference>
<accession>A0A504YR87</accession>
<sequence>MCRLVRRYIHQSKKTMRQDGVNEDDLLEIKQDISSLRYELREDRKREVARTIGHLEGLKRDLLEELNKQFAKTKHMFSAQHAAYQSANRSMGVLSGTADELSLLHATPSPAVSRSVTSELSRPAGPIKSLSLSFCADEPQACSLSYGRETQHIYDEIKQLALMNTAYEGPYGNGGQVLERYLPIHTFTQLKYDILRGVRSEMQQLIQELRKPNANEPTQTPIFPERHTGTVIEDPQGEWHGGNDRTVEQQKREIPKISSSRSERVQTKASPASISPLVVDMHRGSTTRSHQPPRPLIRQSRRSASPADPEQLTTDQATPRFVTEAATTLSTSTIPTTTTTVISTSPIGSSGSNRTVTTNILPGSINTLTRNRLESRIYSHGTTQDPDRKSSV</sequence>
<protein>
    <submittedName>
        <fullName evidence="2">Transient-receptor-potential protein</fullName>
    </submittedName>
</protein>
<gene>
    <name evidence="2" type="ORF">FGIG_01335</name>
</gene>
<feature type="compositionally biased region" description="Basic and acidic residues" evidence="1">
    <location>
        <begin position="241"/>
        <end position="266"/>
    </location>
</feature>
<comment type="caution">
    <text evidence="2">The sequence shown here is derived from an EMBL/GenBank/DDBJ whole genome shotgun (WGS) entry which is preliminary data.</text>
</comment>
<dbReference type="STRING" id="46835.A0A504YR87"/>
<feature type="region of interest" description="Disordered" evidence="1">
    <location>
        <begin position="337"/>
        <end position="358"/>
    </location>
</feature>
<reference evidence="2 3" key="1">
    <citation type="submission" date="2019-04" db="EMBL/GenBank/DDBJ databases">
        <title>Annotation for the trematode Fasciola gigantica.</title>
        <authorList>
            <person name="Choi Y.-J."/>
        </authorList>
    </citation>
    <scope>NUCLEOTIDE SEQUENCE [LARGE SCALE GENOMIC DNA]</scope>
    <source>
        <strain evidence="2">Uganda_cow_1</strain>
    </source>
</reference>
<dbReference type="AlphaFoldDB" id="A0A504YR87"/>
<keyword evidence="2" id="KW-0675">Receptor</keyword>
<evidence type="ECO:0000256" key="1">
    <source>
        <dbReference type="SAM" id="MobiDB-lite"/>
    </source>
</evidence>